<evidence type="ECO:0000256" key="8">
    <source>
        <dbReference type="ARBA" id="ARBA00023136"/>
    </source>
</evidence>
<feature type="transmembrane region" description="Helical" evidence="10">
    <location>
        <begin position="22"/>
        <end position="42"/>
    </location>
</feature>
<feature type="transmembrane region" description="Helical" evidence="10">
    <location>
        <begin position="237"/>
        <end position="258"/>
    </location>
</feature>
<reference evidence="13 14" key="1">
    <citation type="submission" date="2019-07" db="EMBL/GenBank/DDBJ databases">
        <title>R&amp;d 2014.</title>
        <authorList>
            <person name="Klenk H.-P."/>
        </authorList>
    </citation>
    <scope>NUCLEOTIDE SEQUENCE [LARGE SCALE GENOMIC DNA]</scope>
    <source>
        <strain evidence="13 14">DSM 45764</strain>
    </source>
</reference>
<evidence type="ECO:0000256" key="6">
    <source>
        <dbReference type="ARBA" id="ARBA00022692"/>
    </source>
</evidence>
<feature type="transmembrane region" description="Helical" evidence="10">
    <location>
        <begin position="146"/>
        <end position="165"/>
    </location>
</feature>
<feature type="transmembrane region" description="Helical" evidence="10">
    <location>
        <begin position="438"/>
        <end position="457"/>
    </location>
</feature>
<keyword evidence="4 10" id="KW-0328">Glycosyltransferase</keyword>
<keyword evidence="8 10" id="KW-0472">Membrane</keyword>
<keyword evidence="6 10" id="KW-0812">Transmembrane</keyword>
<evidence type="ECO:0000313" key="14">
    <source>
        <dbReference type="Proteomes" id="UP000321490"/>
    </source>
</evidence>
<dbReference type="Pfam" id="PF02366">
    <property type="entry name" value="PMT"/>
    <property type="match status" value="2"/>
</dbReference>
<proteinExistence type="inferred from homology"/>
<keyword evidence="14" id="KW-1185">Reference proteome</keyword>
<dbReference type="GO" id="GO:0012505">
    <property type="term" value="C:endomembrane system"/>
    <property type="evidence" value="ECO:0007669"/>
    <property type="project" value="UniProtKB-SubCell"/>
</dbReference>
<dbReference type="EMBL" id="VLKF01000001">
    <property type="protein sequence ID" value="TWH74855.1"/>
    <property type="molecule type" value="Genomic_DNA"/>
</dbReference>
<dbReference type="PANTHER" id="PTHR10050">
    <property type="entry name" value="DOLICHYL-PHOSPHATE-MANNOSE--PROTEIN MANNOSYLTRANSFERASE"/>
    <property type="match status" value="1"/>
</dbReference>
<feature type="domain" description="Protein O-mannosyl-transferase C-terminal four TM" evidence="12">
    <location>
        <begin position="292"/>
        <end position="473"/>
    </location>
</feature>
<protein>
    <recommendedName>
        <fullName evidence="9 10">Polyprenol-phosphate-mannose--protein mannosyltransferase</fullName>
        <ecNumber evidence="10">2.4.1.-</ecNumber>
    </recommendedName>
</protein>
<feature type="transmembrane region" description="Helical" evidence="10">
    <location>
        <begin position="361"/>
        <end position="379"/>
    </location>
</feature>
<feature type="domain" description="ArnT-like N-terminal" evidence="11">
    <location>
        <begin position="94"/>
        <end position="261"/>
    </location>
</feature>
<feature type="transmembrane region" description="Helical" evidence="10">
    <location>
        <begin position="208"/>
        <end position="225"/>
    </location>
</feature>
<accession>A0A562IW56</accession>
<dbReference type="InterPro" id="IPR027005">
    <property type="entry name" value="PMT-like"/>
</dbReference>
<evidence type="ECO:0000313" key="13">
    <source>
        <dbReference type="EMBL" id="TWH74855.1"/>
    </source>
</evidence>
<evidence type="ECO:0000256" key="9">
    <source>
        <dbReference type="ARBA" id="ARBA00093617"/>
    </source>
</evidence>
<keyword evidence="7 10" id="KW-1133">Transmembrane helix</keyword>
<dbReference type="Pfam" id="PF16192">
    <property type="entry name" value="PMT_4TMC"/>
    <property type="match status" value="1"/>
</dbReference>
<comment type="pathway">
    <text evidence="2 10">Protein modification; protein glycosylation.</text>
</comment>
<name>A0A562IW56_9ACTN</name>
<organism evidence="13 14">
    <name type="scientific">Modestobacter roseus</name>
    <dbReference type="NCBI Taxonomy" id="1181884"/>
    <lineage>
        <taxon>Bacteria</taxon>
        <taxon>Bacillati</taxon>
        <taxon>Actinomycetota</taxon>
        <taxon>Actinomycetes</taxon>
        <taxon>Geodermatophilales</taxon>
        <taxon>Geodermatophilaceae</taxon>
        <taxon>Modestobacter</taxon>
    </lineage>
</organism>
<dbReference type="Proteomes" id="UP000321490">
    <property type="component" value="Unassembled WGS sequence"/>
</dbReference>
<evidence type="ECO:0000256" key="1">
    <source>
        <dbReference type="ARBA" id="ARBA00004127"/>
    </source>
</evidence>
<feature type="transmembrane region" description="Helical" evidence="10">
    <location>
        <begin position="186"/>
        <end position="202"/>
    </location>
</feature>
<feature type="transmembrane region" description="Helical" evidence="10">
    <location>
        <begin position="384"/>
        <end position="401"/>
    </location>
</feature>
<evidence type="ECO:0000259" key="11">
    <source>
        <dbReference type="Pfam" id="PF02366"/>
    </source>
</evidence>
<comment type="function">
    <text evidence="10">Protein O-mannosyltransferase that catalyzes the transfer of a single mannose residue from a polyprenol phospho-mannosyl lipidic donor to the hydroxyl group of selected serine and threonine residues in acceptor proteins.</text>
</comment>
<comment type="caution">
    <text evidence="13">The sequence shown here is derived from an EMBL/GenBank/DDBJ whole genome shotgun (WGS) entry which is preliminary data.</text>
</comment>
<dbReference type="RefSeq" id="WP_153362150.1">
    <property type="nucleotide sequence ID" value="NZ_ML762530.1"/>
</dbReference>
<feature type="domain" description="ArnT-like N-terminal" evidence="11">
    <location>
        <begin position="31"/>
        <end position="92"/>
    </location>
</feature>
<evidence type="ECO:0000259" key="12">
    <source>
        <dbReference type="Pfam" id="PF16192"/>
    </source>
</evidence>
<evidence type="ECO:0000256" key="2">
    <source>
        <dbReference type="ARBA" id="ARBA00004922"/>
    </source>
</evidence>
<feature type="transmembrane region" description="Helical" evidence="10">
    <location>
        <begin position="123"/>
        <end position="140"/>
    </location>
</feature>
<dbReference type="GO" id="GO:0005886">
    <property type="term" value="C:plasma membrane"/>
    <property type="evidence" value="ECO:0007669"/>
    <property type="project" value="UniProtKB-SubCell"/>
</dbReference>
<dbReference type="InterPro" id="IPR003342">
    <property type="entry name" value="ArnT-like_N"/>
</dbReference>
<evidence type="ECO:0000256" key="5">
    <source>
        <dbReference type="ARBA" id="ARBA00022679"/>
    </source>
</evidence>
<feature type="transmembrane region" description="Helical" evidence="10">
    <location>
        <begin position="95"/>
        <end position="116"/>
    </location>
</feature>
<comment type="subcellular location">
    <subcellularLocation>
        <location evidence="10">Cell membrane</location>
    </subcellularLocation>
    <subcellularLocation>
        <location evidence="1">Endomembrane system</location>
        <topology evidence="1">Multi-pass membrane protein</topology>
    </subcellularLocation>
</comment>
<dbReference type="PANTHER" id="PTHR10050:SF46">
    <property type="entry name" value="PROTEIN O-MANNOSYL-TRANSFERASE 2"/>
    <property type="match status" value="1"/>
</dbReference>
<dbReference type="OrthoDB" id="9776737at2"/>
<evidence type="ECO:0000256" key="10">
    <source>
        <dbReference type="RuleBase" id="RU367007"/>
    </source>
</evidence>
<dbReference type="AlphaFoldDB" id="A0A562IW56"/>
<comment type="similarity">
    <text evidence="3 10">Belongs to the glycosyltransferase 39 family.</text>
</comment>
<sequence>MLLAAPAAEQSPAGGASGRRPLWVWALPLTLLLLGAALRFWALGDPGRLYFDEKYYAQDARDYVTRGVEEGRPAHPPLGKWVIALGIQVFGWTPFGWRVGVALAGSLTVLLTYLTGRRLFRHPAWAALAALLVALDGLALTSSRIAMLDAVLALFVVLAVWLVLVDRDARRAGGGAGEPLRSSFMGSRYRWLAGLALGLAVATKWSGLLAIGAAALLVLGTELAGRREGIGRATRRGLAVTAGGVLAFLLVPAAVYVASFTGWFVNYADSHAGVQACEAGECDTSFGQRVDTWVDTQVDLVGFHQRLEATHPYRSDPQGWPWLERPVLVYLERCLSPEDVDEGCAVPAGTDARIVMLGSPALWWPALLAAPVLLWRSVVRRDGAAATIGVTLLALWLPWFAAGKPGYSFYLVPAVPFLALALVRAVQVSRWPRLLGGGVLALNLAAFVFFAPIWLGLPLTPDSLDLRYWLDSWR</sequence>
<dbReference type="UniPathway" id="UPA00378"/>
<evidence type="ECO:0000256" key="3">
    <source>
        <dbReference type="ARBA" id="ARBA00007222"/>
    </source>
</evidence>
<dbReference type="GO" id="GO:0004169">
    <property type="term" value="F:dolichyl-phosphate-mannose-protein mannosyltransferase activity"/>
    <property type="evidence" value="ECO:0007669"/>
    <property type="project" value="UniProtKB-UniRule"/>
</dbReference>
<gene>
    <name evidence="13" type="ORF">JD78_03400</name>
</gene>
<dbReference type="InterPro" id="IPR032421">
    <property type="entry name" value="PMT_4TMC"/>
</dbReference>
<evidence type="ECO:0000256" key="7">
    <source>
        <dbReference type="ARBA" id="ARBA00022989"/>
    </source>
</evidence>
<dbReference type="EC" id="2.4.1.-" evidence="10"/>
<keyword evidence="5 10" id="KW-0808">Transferase</keyword>
<keyword evidence="10" id="KW-1003">Cell membrane</keyword>
<evidence type="ECO:0000256" key="4">
    <source>
        <dbReference type="ARBA" id="ARBA00022676"/>
    </source>
</evidence>
<feature type="transmembrane region" description="Helical" evidence="10">
    <location>
        <begin position="407"/>
        <end position="426"/>
    </location>
</feature>